<sequence>MGDSAVKKTTGSCLCGAITFELHGEPISNCLCFCNSCRKSTGSIGMANSWYKKENFRILTGEDKLRIFYDNTPDSGGQIERSFCTECGSTMVAENKGKFPGAVIVPVGAMDVDLRDGEWKPSQEYFCKRRANWLEIKAETKEFWELF</sequence>
<accession>A0A6A6JV65</accession>
<keyword evidence="2" id="KW-0479">Metal-binding</keyword>
<evidence type="ECO:0000313" key="6">
    <source>
        <dbReference type="EMBL" id="KAF2280135.1"/>
    </source>
</evidence>
<evidence type="ECO:0000256" key="2">
    <source>
        <dbReference type="ARBA" id="ARBA00022723"/>
    </source>
</evidence>
<dbReference type="Gene3D" id="3.90.1590.10">
    <property type="entry name" value="glutathione-dependent formaldehyde- activating enzyme (gfa)"/>
    <property type="match status" value="1"/>
</dbReference>
<dbReference type="GO" id="GO:0046872">
    <property type="term" value="F:metal ion binding"/>
    <property type="evidence" value="ECO:0007669"/>
    <property type="project" value="UniProtKB-KW"/>
</dbReference>
<keyword evidence="7" id="KW-1185">Reference proteome</keyword>
<dbReference type="EMBL" id="ML986485">
    <property type="protein sequence ID" value="KAF2280135.1"/>
    <property type="molecule type" value="Genomic_DNA"/>
</dbReference>
<dbReference type="OrthoDB" id="406544at2759"/>
<evidence type="ECO:0000259" key="5">
    <source>
        <dbReference type="PROSITE" id="PS51891"/>
    </source>
</evidence>
<proteinExistence type="inferred from homology"/>
<feature type="domain" description="CENP-V/GFA" evidence="5">
    <location>
        <begin position="9"/>
        <end position="120"/>
    </location>
</feature>
<organism evidence="6 7">
    <name type="scientific">Westerdykella ornata</name>
    <dbReference type="NCBI Taxonomy" id="318751"/>
    <lineage>
        <taxon>Eukaryota</taxon>
        <taxon>Fungi</taxon>
        <taxon>Dikarya</taxon>
        <taxon>Ascomycota</taxon>
        <taxon>Pezizomycotina</taxon>
        <taxon>Dothideomycetes</taxon>
        <taxon>Pleosporomycetidae</taxon>
        <taxon>Pleosporales</taxon>
        <taxon>Sporormiaceae</taxon>
        <taxon>Westerdykella</taxon>
    </lineage>
</organism>
<dbReference type="RefSeq" id="XP_033657673.1">
    <property type="nucleotide sequence ID" value="XM_033801968.1"/>
</dbReference>
<dbReference type="Proteomes" id="UP000800097">
    <property type="component" value="Unassembled WGS sequence"/>
</dbReference>
<dbReference type="PROSITE" id="PS51891">
    <property type="entry name" value="CENP_V_GFA"/>
    <property type="match status" value="1"/>
</dbReference>
<dbReference type="InterPro" id="IPR011057">
    <property type="entry name" value="Mss4-like_sf"/>
</dbReference>
<keyword evidence="4" id="KW-0456">Lyase</keyword>
<dbReference type="PANTHER" id="PTHR33337:SF39">
    <property type="entry name" value="DUF636 DOMAIN PROTEIN (AFU_ORTHOLOGUE AFUA_6G11530)"/>
    <property type="match status" value="1"/>
</dbReference>
<comment type="similarity">
    <text evidence="1">Belongs to the Gfa family.</text>
</comment>
<keyword evidence="3" id="KW-0862">Zinc</keyword>
<name>A0A6A6JV65_WESOR</name>
<dbReference type="PANTHER" id="PTHR33337">
    <property type="entry name" value="GFA DOMAIN-CONTAINING PROTEIN"/>
    <property type="match status" value="1"/>
</dbReference>
<reference evidence="6" key="1">
    <citation type="journal article" date="2020" name="Stud. Mycol.">
        <title>101 Dothideomycetes genomes: a test case for predicting lifestyles and emergence of pathogens.</title>
        <authorList>
            <person name="Haridas S."/>
            <person name="Albert R."/>
            <person name="Binder M."/>
            <person name="Bloem J."/>
            <person name="Labutti K."/>
            <person name="Salamov A."/>
            <person name="Andreopoulos B."/>
            <person name="Baker S."/>
            <person name="Barry K."/>
            <person name="Bills G."/>
            <person name="Bluhm B."/>
            <person name="Cannon C."/>
            <person name="Castanera R."/>
            <person name="Culley D."/>
            <person name="Daum C."/>
            <person name="Ezra D."/>
            <person name="Gonzalez J."/>
            <person name="Henrissat B."/>
            <person name="Kuo A."/>
            <person name="Liang C."/>
            <person name="Lipzen A."/>
            <person name="Lutzoni F."/>
            <person name="Magnuson J."/>
            <person name="Mondo S."/>
            <person name="Nolan M."/>
            <person name="Ohm R."/>
            <person name="Pangilinan J."/>
            <person name="Park H.-J."/>
            <person name="Ramirez L."/>
            <person name="Alfaro M."/>
            <person name="Sun H."/>
            <person name="Tritt A."/>
            <person name="Yoshinaga Y."/>
            <person name="Zwiers L.-H."/>
            <person name="Turgeon B."/>
            <person name="Goodwin S."/>
            <person name="Spatafora J."/>
            <person name="Crous P."/>
            <person name="Grigoriev I."/>
        </authorList>
    </citation>
    <scope>NUCLEOTIDE SEQUENCE</scope>
    <source>
        <strain evidence="6">CBS 379.55</strain>
    </source>
</reference>
<dbReference type="GeneID" id="54555143"/>
<evidence type="ECO:0000256" key="4">
    <source>
        <dbReference type="ARBA" id="ARBA00023239"/>
    </source>
</evidence>
<dbReference type="SUPFAM" id="SSF51316">
    <property type="entry name" value="Mss4-like"/>
    <property type="match status" value="1"/>
</dbReference>
<dbReference type="InterPro" id="IPR006913">
    <property type="entry name" value="CENP-V/GFA"/>
</dbReference>
<protein>
    <recommendedName>
        <fullName evidence="5">CENP-V/GFA domain-containing protein</fullName>
    </recommendedName>
</protein>
<gene>
    <name evidence="6" type="ORF">EI97DRAFT_477771</name>
</gene>
<evidence type="ECO:0000256" key="3">
    <source>
        <dbReference type="ARBA" id="ARBA00022833"/>
    </source>
</evidence>
<evidence type="ECO:0000313" key="7">
    <source>
        <dbReference type="Proteomes" id="UP000800097"/>
    </source>
</evidence>
<evidence type="ECO:0000256" key="1">
    <source>
        <dbReference type="ARBA" id="ARBA00005495"/>
    </source>
</evidence>
<dbReference type="GO" id="GO:0016846">
    <property type="term" value="F:carbon-sulfur lyase activity"/>
    <property type="evidence" value="ECO:0007669"/>
    <property type="project" value="InterPro"/>
</dbReference>
<dbReference type="AlphaFoldDB" id="A0A6A6JV65"/>
<dbReference type="Pfam" id="PF04828">
    <property type="entry name" value="GFA"/>
    <property type="match status" value="1"/>
</dbReference>